<gene>
    <name evidence="2" type="ORF">PVAND_015299</name>
</gene>
<comment type="caution">
    <text evidence="2">The sequence shown here is derived from an EMBL/GenBank/DDBJ whole genome shotgun (WGS) entry which is preliminary data.</text>
</comment>
<dbReference type="Proteomes" id="UP001107558">
    <property type="component" value="Chromosome 4"/>
</dbReference>
<accession>A0A9J6BC86</accession>
<feature type="region of interest" description="Disordered" evidence="1">
    <location>
        <begin position="18"/>
        <end position="45"/>
    </location>
</feature>
<organism evidence="2 3">
    <name type="scientific">Polypedilum vanderplanki</name>
    <name type="common">Sleeping chironomid midge</name>
    <dbReference type="NCBI Taxonomy" id="319348"/>
    <lineage>
        <taxon>Eukaryota</taxon>
        <taxon>Metazoa</taxon>
        <taxon>Ecdysozoa</taxon>
        <taxon>Arthropoda</taxon>
        <taxon>Hexapoda</taxon>
        <taxon>Insecta</taxon>
        <taxon>Pterygota</taxon>
        <taxon>Neoptera</taxon>
        <taxon>Endopterygota</taxon>
        <taxon>Diptera</taxon>
        <taxon>Nematocera</taxon>
        <taxon>Chironomoidea</taxon>
        <taxon>Chironomidae</taxon>
        <taxon>Chironominae</taxon>
        <taxon>Polypedilum</taxon>
        <taxon>Polypedilum</taxon>
    </lineage>
</organism>
<dbReference type="AlphaFoldDB" id="A0A9J6BC86"/>
<evidence type="ECO:0000256" key="1">
    <source>
        <dbReference type="SAM" id="MobiDB-lite"/>
    </source>
</evidence>
<evidence type="ECO:0000313" key="3">
    <source>
        <dbReference type="Proteomes" id="UP001107558"/>
    </source>
</evidence>
<protein>
    <submittedName>
        <fullName evidence="2">Uncharacterized protein</fullName>
    </submittedName>
</protein>
<proteinExistence type="predicted"/>
<evidence type="ECO:0000313" key="2">
    <source>
        <dbReference type="EMBL" id="KAG5667314.1"/>
    </source>
</evidence>
<reference evidence="2" key="1">
    <citation type="submission" date="2021-03" db="EMBL/GenBank/DDBJ databases">
        <title>Chromosome level genome of the anhydrobiotic midge Polypedilum vanderplanki.</title>
        <authorList>
            <person name="Yoshida Y."/>
            <person name="Kikawada T."/>
            <person name="Gusev O."/>
        </authorList>
    </citation>
    <scope>NUCLEOTIDE SEQUENCE</scope>
    <source>
        <strain evidence="2">NIAS01</strain>
        <tissue evidence="2">Whole body or cell culture</tissue>
    </source>
</reference>
<feature type="compositionally biased region" description="Low complexity" evidence="1">
    <location>
        <begin position="26"/>
        <end position="38"/>
    </location>
</feature>
<name>A0A9J6BC86_POLVA</name>
<dbReference type="EMBL" id="JADBJN010000004">
    <property type="protein sequence ID" value="KAG5667314.1"/>
    <property type="molecule type" value="Genomic_DNA"/>
</dbReference>
<keyword evidence="3" id="KW-1185">Reference proteome</keyword>
<sequence>MKVVNRYAKKLRQSQRIKSYQSKFNSSTSTDQSTTSSTRSRKFSKKSKKQKSFELKVANFKRTRQILENQLGGIMRSRAEDHFHYNRVMSCFRDQRQLLNCRINSYQRQCMIYHQLTNDMHNIILLLKNRIIQELGEEFLYENPEDAWKNNEE</sequence>